<dbReference type="Proteomes" id="UP001430953">
    <property type="component" value="Unassembled WGS sequence"/>
</dbReference>
<dbReference type="AlphaFoldDB" id="A0AAW2H5K5"/>
<evidence type="ECO:0000313" key="1">
    <source>
        <dbReference type="EMBL" id="KAL0134842.1"/>
    </source>
</evidence>
<gene>
    <name evidence="1" type="ORF">PUN28_001547</name>
</gene>
<evidence type="ECO:0000313" key="2">
    <source>
        <dbReference type="Proteomes" id="UP001430953"/>
    </source>
</evidence>
<accession>A0AAW2H5K5</accession>
<comment type="caution">
    <text evidence="1">The sequence shown here is derived from an EMBL/GenBank/DDBJ whole genome shotgun (WGS) entry which is preliminary data.</text>
</comment>
<name>A0AAW2H5K5_9HYME</name>
<evidence type="ECO:0008006" key="3">
    <source>
        <dbReference type="Google" id="ProtNLM"/>
    </source>
</evidence>
<reference evidence="1 2" key="1">
    <citation type="submission" date="2023-03" db="EMBL/GenBank/DDBJ databases">
        <title>High recombination rates correlate with genetic variation in Cardiocondyla obscurior ants.</title>
        <authorList>
            <person name="Errbii M."/>
        </authorList>
    </citation>
    <scope>NUCLEOTIDE SEQUENCE [LARGE SCALE GENOMIC DNA]</scope>
    <source>
        <strain evidence="1">Alpha-2009</strain>
        <tissue evidence="1">Whole body</tissue>
    </source>
</reference>
<dbReference type="EMBL" id="JADYXP020000001">
    <property type="protein sequence ID" value="KAL0134842.1"/>
    <property type="molecule type" value="Genomic_DNA"/>
</dbReference>
<proteinExistence type="predicted"/>
<protein>
    <recommendedName>
        <fullName evidence="3">Secreted protein</fullName>
    </recommendedName>
</protein>
<sequence length="156" mass="18440">MRFNIKCFNVLIKIIILRYVLLCYISRRCEVYRRCRLSSKSPGQFHPLSYLLSIYLRELSFRESLFLPSLLPPLTFFFFFSTLETLMLEKLVRENYFKLIISYTSAHADFHRPVISRCDFFPSRVVVTKYDANLSKETRCGNIIGRCRAPCSAIRL</sequence>
<keyword evidence="2" id="KW-1185">Reference proteome</keyword>
<organism evidence="1 2">
    <name type="scientific">Cardiocondyla obscurior</name>
    <dbReference type="NCBI Taxonomy" id="286306"/>
    <lineage>
        <taxon>Eukaryota</taxon>
        <taxon>Metazoa</taxon>
        <taxon>Ecdysozoa</taxon>
        <taxon>Arthropoda</taxon>
        <taxon>Hexapoda</taxon>
        <taxon>Insecta</taxon>
        <taxon>Pterygota</taxon>
        <taxon>Neoptera</taxon>
        <taxon>Endopterygota</taxon>
        <taxon>Hymenoptera</taxon>
        <taxon>Apocrita</taxon>
        <taxon>Aculeata</taxon>
        <taxon>Formicoidea</taxon>
        <taxon>Formicidae</taxon>
        <taxon>Myrmicinae</taxon>
        <taxon>Cardiocondyla</taxon>
    </lineage>
</organism>